<comment type="caution">
    <text evidence="1">The sequence shown here is derived from an EMBL/GenBank/DDBJ whole genome shotgun (WGS) entry which is preliminary data.</text>
</comment>
<dbReference type="InterPro" id="IPR000836">
    <property type="entry name" value="PRTase_dom"/>
</dbReference>
<dbReference type="AlphaFoldDB" id="A0A7J5B3A5"/>
<dbReference type="GO" id="GO:0002189">
    <property type="term" value="C:ribose phosphate diphosphokinase complex"/>
    <property type="evidence" value="ECO:0007669"/>
    <property type="project" value="TreeGrafter"/>
</dbReference>
<dbReference type="EMBL" id="WBJX01000002">
    <property type="protein sequence ID" value="KAB1638492.1"/>
    <property type="molecule type" value="Genomic_DNA"/>
</dbReference>
<dbReference type="GO" id="GO:0016301">
    <property type="term" value="F:kinase activity"/>
    <property type="evidence" value="ECO:0007669"/>
    <property type="project" value="UniProtKB-KW"/>
</dbReference>
<dbReference type="GO" id="GO:0006015">
    <property type="term" value="P:5-phosphoribose 1-diphosphate biosynthetic process"/>
    <property type="evidence" value="ECO:0007669"/>
    <property type="project" value="TreeGrafter"/>
</dbReference>
<protein>
    <submittedName>
        <fullName evidence="1">Ribose-phosphate pyrophosphokinase</fullName>
    </submittedName>
</protein>
<dbReference type="OrthoDB" id="324294at2"/>
<keyword evidence="1" id="KW-0418">Kinase</keyword>
<reference evidence="1 2" key="1">
    <citation type="submission" date="2019-09" db="EMBL/GenBank/DDBJ databases">
        <title>Phylogeny of genus Pseudoclavibacter and closely related genus.</title>
        <authorList>
            <person name="Li Y."/>
        </authorList>
    </citation>
    <scope>NUCLEOTIDE SEQUENCE [LARGE SCALE GENOMIC DNA]</scope>
    <source>
        <strain evidence="1 2">THG-MD12</strain>
    </source>
</reference>
<dbReference type="InterPro" id="IPR005946">
    <property type="entry name" value="Rib-P_diPkinase"/>
</dbReference>
<name>A0A7J5B3A5_9MICO</name>
<dbReference type="InterPro" id="IPR029057">
    <property type="entry name" value="PRTase-like"/>
</dbReference>
<accession>A0A7J5B3A5</accession>
<dbReference type="PANTHER" id="PTHR10210:SF41">
    <property type="entry name" value="RIBOSE-PHOSPHATE PYROPHOSPHOKINASE 1, CHLOROPLASTIC"/>
    <property type="match status" value="1"/>
</dbReference>
<dbReference type="PANTHER" id="PTHR10210">
    <property type="entry name" value="RIBOSE-PHOSPHATE DIPHOSPHOKINASE FAMILY MEMBER"/>
    <property type="match status" value="1"/>
</dbReference>
<evidence type="ECO:0000313" key="1">
    <source>
        <dbReference type="EMBL" id="KAB1638492.1"/>
    </source>
</evidence>
<dbReference type="Proteomes" id="UP000490386">
    <property type="component" value="Unassembled WGS sequence"/>
</dbReference>
<proteinExistence type="predicted"/>
<dbReference type="GO" id="GO:0006164">
    <property type="term" value="P:purine nucleotide biosynthetic process"/>
    <property type="evidence" value="ECO:0007669"/>
    <property type="project" value="TreeGrafter"/>
</dbReference>
<sequence length="280" mass="29758">MSIHFQAQMPSGWKATSAIRTMRFPGGEVSLVVPDALDEVPAYATVTGADPADLVALGMWADYAHGLGHRAVALLPYLPAARADRGVPFGAKVYAELINSFRLDQVIVFDPHSQVAPAMIDNVKVVGSAPYVRRATIGRVGGTHDFVGVVAPDAGAVRRAQAAATALHLPLYRAEKHRDFATGRLSGFSCEQLPAEGRLLVVDDICDGGGTFRGLAEATGLTRERLALFVSHGVFSGDAPALREHFAEIITTDSHPGASREGVATKVLSIRNILAPFVER</sequence>
<dbReference type="CDD" id="cd06223">
    <property type="entry name" value="PRTases_typeI"/>
    <property type="match status" value="1"/>
</dbReference>
<keyword evidence="2" id="KW-1185">Reference proteome</keyword>
<dbReference type="Gene3D" id="3.40.50.2020">
    <property type="match status" value="2"/>
</dbReference>
<keyword evidence="1" id="KW-0808">Transferase</keyword>
<dbReference type="GO" id="GO:0005737">
    <property type="term" value="C:cytoplasm"/>
    <property type="evidence" value="ECO:0007669"/>
    <property type="project" value="TreeGrafter"/>
</dbReference>
<dbReference type="GO" id="GO:0004749">
    <property type="term" value="F:ribose phosphate diphosphokinase activity"/>
    <property type="evidence" value="ECO:0007669"/>
    <property type="project" value="TreeGrafter"/>
</dbReference>
<dbReference type="SUPFAM" id="SSF53271">
    <property type="entry name" value="PRTase-like"/>
    <property type="match status" value="2"/>
</dbReference>
<organism evidence="1 2">
    <name type="scientific">Pseudoclavibacter terrae</name>
    <dbReference type="NCBI Taxonomy" id="1530195"/>
    <lineage>
        <taxon>Bacteria</taxon>
        <taxon>Bacillati</taxon>
        <taxon>Actinomycetota</taxon>
        <taxon>Actinomycetes</taxon>
        <taxon>Micrococcales</taxon>
        <taxon>Microbacteriaceae</taxon>
        <taxon>Pseudoclavibacter</taxon>
    </lineage>
</organism>
<evidence type="ECO:0000313" key="2">
    <source>
        <dbReference type="Proteomes" id="UP000490386"/>
    </source>
</evidence>
<dbReference type="GO" id="GO:0000287">
    <property type="term" value="F:magnesium ion binding"/>
    <property type="evidence" value="ECO:0007669"/>
    <property type="project" value="InterPro"/>
</dbReference>
<dbReference type="RefSeq" id="WP_151423523.1">
    <property type="nucleotide sequence ID" value="NZ_WBJX01000002.1"/>
</dbReference>
<gene>
    <name evidence="1" type="ORF">F8O03_08885</name>
</gene>